<dbReference type="SUPFAM" id="SSF57903">
    <property type="entry name" value="FYVE/PHD zinc finger"/>
    <property type="match status" value="1"/>
</dbReference>
<dbReference type="Gene3D" id="3.40.50.10190">
    <property type="entry name" value="BRCT domain"/>
    <property type="match status" value="1"/>
</dbReference>
<dbReference type="Gene3D" id="3.30.40.10">
    <property type="entry name" value="Zinc/RING finger domain, C3HC4 (zinc finger)"/>
    <property type="match status" value="2"/>
</dbReference>
<keyword evidence="8" id="KW-1185">Reference proteome</keyword>
<keyword evidence="2 4" id="KW-0863">Zinc-finger</keyword>
<dbReference type="PANTHER" id="PTHR47776:SF2">
    <property type="entry name" value="RING-TYPE E3 UBIQUITIN TRANSFERASE BRCA1"/>
    <property type="match status" value="1"/>
</dbReference>
<evidence type="ECO:0000256" key="2">
    <source>
        <dbReference type="ARBA" id="ARBA00022771"/>
    </source>
</evidence>
<evidence type="ECO:0000259" key="6">
    <source>
        <dbReference type="PROSITE" id="PS50172"/>
    </source>
</evidence>
<gene>
    <name evidence="7" type="ORF">QN277_011652</name>
</gene>
<organism evidence="7 8">
    <name type="scientific">Acacia crassicarpa</name>
    <name type="common">northern wattle</name>
    <dbReference type="NCBI Taxonomy" id="499986"/>
    <lineage>
        <taxon>Eukaryota</taxon>
        <taxon>Viridiplantae</taxon>
        <taxon>Streptophyta</taxon>
        <taxon>Embryophyta</taxon>
        <taxon>Tracheophyta</taxon>
        <taxon>Spermatophyta</taxon>
        <taxon>Magnoliopsida</taxon>
        <taxon>eudicotyledons</taxon>
        <taxon>Gunneridae</taxon>
        <taxon>Pentapetalae</taxon>
        <taxon>rosids</taxon>
        <taxon>fabids</taxon>
        <taxon>Fabales</taxon>
        <taxon>Fabaceae</taxon>
        <taxon>Caesalpinioideae</taxon>
        <taxon>mimosoid clade</taxon>
        <taxon>Acacieae</taxon>
        <taxon>Acacia</taxon>
    </lineage>
</organism>
<dbReference type="SMART" id="SM00292">
    <property type="entry name" value="BRCT"/>
    <property type="match status" value="1"/>
</dbReference>
<name>A0AAE1TCK3_9FABA</name>
<feature type="domain" description="RING-type" evidence="5">
    <location>
        <begin position="289"/>
        <end position="334"/>
    </location>
</feature>
<comment type="caution">
    <text evidence="7">The sequence shown here is derived from an EMBL/GenBank/DDBJ whole genome shotgun (WGS) entry which is preliminary data.</text>
</comment>
<dbReference type="InterPro" id="IPR001357">
    <property type="entry name" value="BRCT_dom"/>
</dbReference>
<evidence type="ECO:0000256" key="4">
    <source>
        <dbReference type="PROSITE-ProRule" id="PRU00175"/>
    </source>
</evidence>
<evidence type="ECO:0008006" key="9">
    <source>
        <dbReference type="Google" id="ProtNLM"/>
    </source>
</evidence>
<reference evidence="7" key="1">
    <citation type="submission" date="2023-10" db="EMBL/GenBank/DDBJ databases">
        <title>Chromosome-level genome of the transformable northern wattle, Acacia crassicarpa.</title>
        <authorList>
            <person name="Massaro I."/>
            <person name="Sinha N.R."/>
            <person name="Poethig S."/>
            <person name="Leichty A.R."/>
        </authorList>
    </citation>
    <scope>NUCLEOTIDE SEQUENCE</scope>
    <source>
        <strain evidence="7">Acra3RX</strain>
        <tissue evidence="7">Leaf</tissue>
    </source>
</reference>
<dbReference type="InterPro" id="IPR011011">
    <property type="entry name" value="Znf_FYVE_PHD"/>
</dbReference>
<dbReference type="Pfam" id="PF13639">
    <property type="entry name" value="zf-RING_2"/>
    <property type="match status" value="1"/>
</dbReference>
<sequence>MEEEEDQLQQRPRESISLPIQGMESVVATVSGYHGTERFNLIKLISHSGANYVGAMSRSITHLICWRFDGKKYNLAQKFRTVIVNHQWIEDCLKQGRRVPEEPYRLKSGEEVGPTLLQVPLIVQEEPITFSSRRSRTEKRKISYSNRVATSAGPSRHRRRLVKRNVQEVSAPLLDLNSGYLSRMDRLNMDAVASSSLSGCVSSDTILENREGSDIDSYNQNIAVNTASNATRQIKDSNNLSSSRISALCVQDALPTAEQISIDECYEKSADSILDGHAADLPTSTELSCVICLTEFSSTRGVLPCGHRFCYSCIQRWVDHRTTMGKVSTCPLCKSRFDNIIKYEDMAVDQKIYSQTIPCGIPISDINLLMHREQPNYGFEAGACVVCRGREPEDLLMSCHLCHIRQIHSYCLDPPLLPWTCDHCKDLRMLYHNHSH</sequence>
<dbReference type="Proteomes" id="UP001293593">
    <property type="component" value="Unassembled WGS sequence"/>
</dbReference>
<dbReference type="PROSITE" id="PS50089">
    <property type="entry name" value="ZF_RING_2"/>
    <property type="match status" value="1"/>
</dbReference>
<evidence type="ECO:0000256" key="3">
    <source>
        <dbReference type="ARBA" id="ARBA00022833"/>
    </source>
</evidence>
<keyword evidence="3" id="KW-0862">Zinc</keyword>
<dbReference type="GO" id="GO:0008270">
    <property type="term" value="F:zinc ion binding"/>
    <property type="evidence" value="ECO:0007669"/>
    <property type="project" value="UniProtKB-KW"/>
</dbReference>
<dbReference type="EMBL" id="JAWXYG010000002">
    <property type="protein sequence ID" value="KAK4279963.1"/>
    <property type="molecule type" value="Genomic_DNA"/>
</dbReference>
<dbReference type="AlphaFoldDB" id="A0AAE1TCK3"/>
<dbReference type="SUPFAM" id="SSF57850">
    <property type="entry name" value="RING/U-box"/>
    <property type="match status" value="1"/>
</dbReference>
<dbReference type="PANTHER" id="PTHR47776">
    <property type="entry name" value="F5A8.9 PROTEIN"/>
    <property type="match status" value="1"/>
</dbReference>
<keyword evidence="1" id="KW-0479">Metal-binding</keyword>
<dbReference type="InterPro" id="IPR017907">
    <property type="entry name" value="Znf_RING_CS"/>
</dbReference>
<dbReference type="PROSITE" id="PS50172">
    <property type="entry name" value="BRCT"/>
    <property type="match status" value="1"/>
</dbReference>
<proteinExistence type="predicted"/>
<dbReference type="SUPFAM" id="SSF52113">
    <property type="entry name" value="BRCT domain"/>
    <property type="match status" value="1"/>
</dbReference>
<dbReference type="InterPro" id="IPR001841">
    <property type="entry name" value="Znf_RING"/>
</dbReference>
<dbReference type="InterPro" id="IPR013083">
    <property type="entry name" value="Znf_RING/FYVE/PHD"/>
</dbReference>
<dbReference type="SMART" id="SM00184">
    <property type="entry name" value="RING"/>
    <property type="match status" value="1"/>
</dbReference>
<dbReference type="InterPro" id="IPR036420">
    <property type="entry name" value="BRCT_dom_sf"/>
</dbReference>
<dbReference type="PROSITE" id="PS00518">
    <property type="entry name" value="ZF_RING_1"/>
    <property type="match status" value="1"/>
</dbReference>
<evidence type="ECO:0000313" key="8">
    <source>
        <dbReference type="Proteomes" id="UP001293593"/>
    </source>
</evidence>
<dbReference type="Pfam" id="PF12738">
    <property type="entry name" value="PTCB-BRCT"/>
    <property type="match status" value="1"/>
</dbReference>
<protein>
    <recommendedName>
        <fullName evidence="9">RING-type E3 ubiquitin transferase BRCA1</fullName>
    </recommendedName>
</protein>
<evidence type="ECO:0000259" key="5">
    <source>
        <dbReference type="PROSITE" id="PS50089"/>
    </source>
</evidence>
<evidence type="ECO:0000313" key="7">
    <source>
        <dbReference type="EMBL" id="KAK4279963.1"/>
    </source>
</evidence>
<evidence type="ECO:0000256" key="1">
    <source>
        <dbReference type="ARBA" id="ARBA00022723"/>
    </source>
</evidence>
<feature type="domain" description="BRCT" evidence="6">
    <location>
        <begin position="15"/>
        <end position="106"/>
    </location>
</feature>
<accession>A0AAE1TCK3</accession>